<organism evidence="2 3">
    <name type="scientific">Devosia subaequoris</name>
    <dbReference type="NCBI Taxonomy" id="395930"/>
    <lineage>
        <taxon>Bacteria</taxon>
        <taxon>Pseudomonadati</taxon>
        <taxon>Pseudomonadota</taxon>
        <taxon>Alphaproteobacteria</taxon>
        <taxon>Hyphomicrobiales</taxon>
        <taxon>Devosiaceae</taxon>
        <taxon>Devosia</taxon>
    </lineage>
</organism>
<evidence type="ECO:0000313" key="2">
    <source>
        <dbReference type="EMBL" id="MBB4051945.1"/>
    </source>
</evidence>
<feature type="transmembrane region" description="Helical" evidence="1">
    <location>
        <begin position="158"/>
        <end position="178"/>
    </location>
</feature>
<dbReference type="RefSeq" id="WP_183310676.1">
    <property type="nucleotide sequence ID" value="NZ_JACIEW010000003.1"/>
</dbReference>
<feature type="transmembrane region" description="Helical" evidence="1">
    <location>
        <begin position="190"/>
        <end position="210"/>
    </location>
</feature>
<keyword evidence="1" id="KW-0812">Transmembrane</keyword>
<keyword evidence="3" id="KW-1185">Reference proteome</keyword>
<dbReference type="Proteomes" id="UP000547011">
    <property type="component" value="Unassembled WGS sequence"/>
</dbReference>
<protein>
    <recommendedName>
        <fullName evidence="4">DUF1109 domain-containing protein</fullName>
    </recommendedName>
</protein>
<keyword evidence="1" id="KW-1133">Transmembrane helix</keyword>
<proteinExistence type="predicted"/>
<sequence>MTDELIDRLTSDLKPTAPRALEKRLWLALALGLIGTLLVGPLVLDLVVGRPLGGAWGDSMFWGKLAYTIGLGSLGLLALPALSRPDQSRIWPLLFAGALAMLALIVGTLGWMQSDWAMPVLMGATALVCPWLIILTAAPLLAVLLGMMRSFAPASPTLAGLAAGLLSGGFGAASYAFYCGETSMMFMAVWYSLGIALTALLGAIIGRYLLRW</sequence>
<evidence type="ECO:0000256" key="1">
    <source>
        <dbReference type="SAM" id="Phobius"/>
    </source>
</evidence>
<feature type="transmembrane region" description="Helical" evidence="1">
    <location>
        <begin position="124"/>
        <end position="146"/>
    </location>
</feature>
<feature type="transmembrane region" description="Helical" evidence="1">
    <location>
        <begin position="25"/>
        <end position="44"/>
    </location>
</feature>
<dbReference type="AlphaFoldDB" id="A0A7W6ILN6"/>
<keyword evidence="1" id="KW-0472">Membrane</keyword>
<name>A0A7W6ILN6_9HYPH</name>
<accession>A0A7W6ILN6</accession>
<comment type="caution">
    <text evidence="2">The sequence shown here is derived from an EMBL/GenBank/DDBJ whole genome shotgun (WGS) entry which is preliminary data.</text>
</comment>
<dbReference type="InterPro" id="IPR009495">
    <property type="entry name" value="NrsF"/>
</dbReference>
<evidence type="ECO:0000313" key="3">
    <source>
        <dbReference type="Proteomes" id="UP000547011"/>
    </source>
</evidence>
<dbReference type="EMBL" id="JACIEW010000003">
    <property type="protein sequence ID" value="MBB4051945.1"/>
    <property type="molecule type" value="Genomic_DNA"/>
</dbReference>
<feature type="transmembrane region" description="Helical" evidence="1">
    <location>
        <begin position="64"/>
        <end position="83"/>
    </location>
</feature>
<evidence type="ECO:0008006" key="4">
    <source>
        <dbReference type="Google" id="ProtNLM"/>
    </source>
</evidence>
<gene>
    <name evidence="2" type="ORF">GGR20_001587</name>
</gene>
<feature type="transmembrane region" description="Helical" evidence="1">
    <location>
        <begin position="90"/>
        <end position="112"/>
    </location>
</feature>
<dbReference type="Pfam" id="PF06532">
    <property type="entry name" value="NrsF"/>
    <property type="match status" value="1"/>
</dbReference>
<reference evidence="2 3" key="1">
    <citation type="submission" date="2020-08" db="EMBL/GenBank/DDBJ databases">
        <title>Genomic Encyclopedia of Type Strains, Phase IV (KMG-IV): sequencing the most valuable type-strain genomes for metagenomic binning, comparative biology and taxonomic classification.</title>
        <authorList>
            <person name="Goeker M."/>
        </authorList>
    </citation>
    <scope>NUCLEOTIDE SEQUENCE [LARGE SCALE GENOMIC DNA]</scope>
    <source>
        <strain evidence="2 3">DSM 23447</strain>
    </source>
</reference>